<evidence type="ECO:0000313" key="2">
    <source>
        <dbReference type="Proteomes" id="UP000184408"/>
    </source>
</evidence>
<dbReference type="EMBL" id="FQYZ01000022">
    <property type="protein sequence ID" value="SHJ37384.1"/>
    <property type="molecule type" value="Genomic_DNA"/>
</dbReference>
<organism evidence="1 2">
    <name type="scientific">Thalassobacter stenotrophicus DSM 16310</name>
    <dbReference type="NCBI Taxonomy" id="1123361"/>
    <lineage>
        <taxon>Bacteria</taxon>
        <taxon>Pseudomonadati</taxon>
        <taxon>Pseudomonadota</taxon>
        <taxon>Alphaproteobacteria</taxon>
        <taxon>Rhodobacterales</taxon>
        <taxon>Roseobacteraceae</taxon>
        <taxon>Thalassobacter</taxon>
    </lineage>
</organism>
<protein>
    <submittedName>
        <fullName evidence="1">Uncharacterized protein</fullName>
    </submittedName>
</protein>
<accession>A0ABY1ILB6</accession>
<name>A0ABY1ILB6_9RHOB</name>
<evidence type="ECO:0000313" key="1">
    <source>
        <dbReference type="EMBL" id="SHJ37384.1"/>
    </source>
</evidence>
<gene>
    <name evidence="1" type="ORF">SAMN02744035_03546</name>
</gene>
<comment type="caution">
    <text evidence="1">The sequence shown here is derived from an EMBL/GenBank/DDBJ whole genome shotgun (WGS) entry which is preliminary data.</text>
</comment>
<sequence>MRIFQLFGFHASLMQHFSAAWENDSMRRSGFRQSGHSELLESSAVKPYAVVRKITPMNSRAVDLSPVTLTQP</sequence>
<proteinExistence type="predicted"/>
<keyword evidence="2" id="KW-1185">Reference proteome</keyword>
<reference evidence="1 2" key="1">
    <citation type="submission" date="2016-11" db="EMBL/GenBank/DDBJ databases">
        <authorList>
            <person name="Varghese N."/>
            <person name="Submissions S."/>
        </authorList>
    </citation>
    <scope>NUCLEOTIDE SEQUENCE [LARGE SCALE GENOMIC DNA]</scope>
    <source>
        <strain evidence="1 2">DSM 16310</strain>
    </source>
</reference>
<dbReference type="Proteomes" id="UP000184408">
    <property type="component" value="Unassembled WGS sequence"/>
</dbReference>